<gene>
    <name evidence="4" type="ORF">QQ020_16260</name>
</gene>
<dbReference type="EMBL" id="JAUJEB010000003">
    <property type="protein sequence ID" value="MDN5213626.1"/>
    <property type="molecule type" value="Genomic_DNA"/>
</dbReference>
<dbReference type="Proteomes" id="UP001172083">
    <property type="component" value="Unassembled WGS sequence"/>
</dbReference>
<evidence type="ECO:0000259" key="3">
    <source>
        <dbReference type="Pfam" id="PF16344"/>
    </source>
</evidence>
<dbReference type="RefSeq" id="WP_346758963.1">
    <property type="nucleotide sequence ID" value="NZ_JAUJEB010000003.1"/>
</dbReference>
<proteinExistence type="predicted"/>
<dbReference type="InterPro" id="IPR032508">
    <property type="entry name" value="FecR_C"/>
</dbReference>
<dbReference type="Pfam" id="PF04773">
    <property type="entry name" value="FecR"/>
    <property type="match status" value="1"/>
</dbReference>
<evidence type="ECO:0000313" key="4">
    <source>
        <dbReference type="EMBL" id="MDN5213626.1"/>
    </source>
</evidence>
<name>A0ABT8L977_9BACT</name>
<dbReference type="Gene3D" id="2.60.120.1440">
    <property type="match status" value="1"/>
</dbReference>
<evidence type="ECO:0000259" key="2">
    <source>
        <dbReference type="Pfam" id="PF04773"/>
    </source>
</evidence>
<dbReference type="Gene3D" id="3.55.50.30">
    <property type="match status" value="1"/>
</dbReference>
<evidence type="ECO:0000256" key="1">
    <source>
        <dbReference type="SAM" id="Phobius"/>
    </source>
</evidence>
<dbReference type="InterPro" id="IPR012373">
    <property type="entry name" value="Ferrdict_sens_TM"/>
</dbReference>
<reference evidence="4" key="1">
    <citation type="submission" date="2023-06" db="EMBL/GenBank/DDBJ databases">
        <title>Genomic of Agaribacillus aureum.</title>
        <authorList>
            <person name="Wang G."/>
        </authorList>
    </citation>
    <scope>NUCLEOTIDE SEQUENCE</scope>
    <source>
        <strain evidence="4">BMA12</strain>
    </source>
</reference>
<feature type="domain" description="FecR protein" evidence="2">
    <location>
        <begin position="110"/>
        <end position="202"/>
    </location>
</feature>
<keyword evidence="1" id="KW-1133">Transmembrane helix</keyword>
<dbReference type="PANTHER" id="PTHR30273:SF2">
    <property type="entry name" value="PROTEIN FECR"/>
    <property type="match status" value="1"/>
</dbReference>
<keyword evidence="5" id="KW-1185">Reference proteome</keyword>
<keyword evidence="1" id="KW-0812">Transmembrane</keyword>
<evidence type="ECO:0000313" key="5">
    <source>
        <dbReference type="Proteomes" id="UP001172083"/>
    </source>
</evidence>
<organism evidence="4 5">
    <name type="scientific">Agaribacillus aureus</name>
    <dbReference type="NCBI Taxonomy" id="3051825"/>
    <lineage>
        <taxon>Bacteria</taxon>
        <taxon>Pseudomonadati</taxon>
        <taxon>Bacteroidota</taxon>
        <taxon>Cytophagia</taxon>
        <taxon>Cytophagales</taxon>
        <taxon>Splendidivirgaceae</taxon>
        <taxon>Agaribacillus</taxon>
    </lineage>
</organism>
<dbReference type="PANTHER" id="PTHR30273">
    <property type="entry name" value="PERIPLASMIC SIGNAL SENSOR AND SIGMA FACTOR ACTIVATOR FECR-RELATED"/>
    <property type="match status" value="1"/>
</dbReference>
<comment type="caution">
    <text evidence="4">The sequence shown here is derived from an EMBL/GenBank/DDBJ whole genome shotgun (WGS) entry which is preliminary data.</text>
</comment>
<dbReference type="Pfam" id="PF16344">
    <property type="entry name" value="FecR_C"/>
    <property type="match status" value="1"/>
</dbReference>
<protein>
    <submittedName>
        <fullName evidence="4">FecR domain-containing protein</fullName>
    </submittedName>
</protein>
<feature type="transmembrane region" description="Helical" evidence="1">
    <location>
        <begin position="76"/>
        <end position="97"/>
    </location>
</feature>
<accession>A0ABT8L977</accession>
<feature type="domain" description="Protein FecR C-terminal" evidence="3">
    <location>
        <begin position="247"/>
        <end position="313"/>
    </location>
</feature>
<sequence>MKKEEFIALAKKYRAGQCSTEEQILYEKIYDKFINEESLVPVWDNQEKENTRKKILSGIEIRRFENKRKSIWLNQIAWRVAASVLLLVGVGLTFYFVGSSEVEVNYLTKSTTAGQRSKVTLSDGSVVTLNSKSKLIYPENFSGDTREITLEGEAFFEVQKDASRTFMVRSGDVVTTVLGTSFNVRAFGAEQVEVTVATGKVKVAANASGKEVLLVKGQQAIYSRTLSDITVRDINLSRYTAWISRSLEFDMMPFSEVIKILERTYNTEIRIRSPRSDDCLIRGKYENEKLINVLSGLKFVVRFDYHVTENDIIMIDGKGCIN</sequence>
<dbReference type="InterPro" id="IPR006860">
    <property type="entry name" value="FecR"/>
</dbReference>
<keyword evidence="1" id="KW-0472">Membrane</keyword>